<keyword evidence="17" id="KW-1185">Reference proteome</keyword>
<evidence type="ECO:0000259" key="15">
    <source>
        <dbReference type="PROSITE" id="PS50109"/>
    </source>
</evidence>
<evidence type="ECO:0000256" key="5">
    <source>
        <dbReference type="ARBA" id="ARBA00022553"/>
    </source>
</evidence>
<evidence type="ECO:0000313" key="16">
    <source>
        <dbReference type="EMBL" id="MBP1988497.1"/>
    </source>
</evidence>
<keyword evidence="13 14" id="KW-0472">Membrane</keyword>
<keyword evidence="5" id="KW-0597">Phosphoprotein</keyword>
<dbReference type="SUPFAM" id="SSF47384">
    <property type="entry name" value="Homodimeric domain of signal transducing histidine kinase"/>
    <property type="match status" value="1"/>
</dbReference>
<dbReference type="Gene3D" id="3.30.565.10">
    <property type="entry name" value="Histidine kinase-like ATPase, C-terminal domain"/>
    <property type="match status" value="1"/>
</dbReference>
<dbReference type="GO" id="GO:0004673">
    <property type="term" value="F:protein histidine kinase activity"/>
    <property type="evidence" value="ECO:0007669"/>
    <property type="project" value="UniProtKB-EC"/>
</dbReference>
<dbReference type="CDD" id="cd00082">
    <property type="entry name" value="HisKA"/>
    <property type="match status" value="1"/>
</dbReference>
<comment type="caution">
    <text evidence="16">The sequence shown here is derived from an EMBL/GenBank/DDBJ whole genome shotgun (WGS) entry which is preliminary data.</text>
</comment>
<evidence type="ECO:0000256" key="2">
    <source>
        <dbReference type="ARBA" id="ARBA00004651"/>
    </source>
</evidence>
<feature type="transmembrane region" description="Helical" evidence="14">
    <location>
        <begin position="160"/>
        <end position="182"/>
    </location>
</feature>
<dbReference type="PANTHER" id="PTHR43065">
    <property type="entry name" value="SENSOR HISTIDINE KINASE"/>
    <property type="match status" value="1"/>
</dbReference>
<gene>
    <name evidence="16" type="ORF">J2Z66_000092</name>
</gene>
<dbReference type="SUPFAM" id="SSF55874">
    <property type="entry name" value="ATPase domain of HSP90 chaperone/DNA topoisomerase II/histidine kinase"/>
    <property type="match status" value="1"/>
</dbReference>
<feature type="transmembrane region" description="Helical" evidence="14">
    <location>
        <begin position="102"/>
        <end position="121"/>
    </location>
</feature>
<dbReference type="EMBL" id="JAGGLB010000001">
    <property type="protein sequence ID" value="MBP1988497.1"/>
    <property type="molecule type" value="Genomic_DNA"/>
</dbReference>
<evidence type="ECO:0000256" key="7">
    <source>
        <dbReference type="ARBA" id="ARBA00022692"/>
    </source>
</evidence>
<dbReference type="Proteomes" id="UP001519287">
    <property type="component" value="Unassembled WGS sequence"/>
</dbReference>
<name>A0ABS4ILR3_9BACL</name>
<feature type="transmembrane region" description="Helical" evidence="14">
    <location>
        <begin position="38"/>
        <end position="57"/>
    </location>
</feature>
<feature type="domain" description="Histidine kinase" evidence="15">
    <location>
        <begin position="210"/>
        <end position="419"/>
    </location>
</feature>
<reference evidence="16 17" key="1">
    <citation type="submission" date="2021-03" db="EMBL/GenBank/DDBJ databases">
        <title>Genomic Encyclopedia of Type Strains, Phase IV (KMG-IV): sequencing the most valuable type-strain genomes for metagenomic binning, comparative biology and taxonomic classification.</title>
        <authorList>
            <person name="Goeker M."/>
        </authorList>
    </citation>
    <scope>NUCLEOTIDE SEQUENCE [LARGE SCALE GENOMIC DNA]</scope>
    <source>
        <strain evidence="16 17">DSM 26048</strain>
    </source>
</reference>
<evidence type="ECO:0000256" key="1">
    <source>
        <dbReference type="ARBA" id="ARBA00000085"/>
    </source>
</evidence>
<dbReference type="InterPro" id="IPR003661">
    <property type="entry name" value="HisK_dim/P_dom"/>
</dbReference>
<dbReference type="EC" id="2.7.13.3" evidence="3"/>
<dbReference type="PRINTS" id="PR00344">
    <property type="entry name" value="BCTRLSENSOR"/>
</dbReference>
<keyword evidence="7 14" id="KW-0812">Transmembrane</keyword>
<keyword evidence="8" id="KW-0547">Nucleotide-binding</keyword>
<feature type="transmembrane region" description="Helical" evidence="14">
    <location>
        <begin position="69"/>
        <end position="96"/>
    </location>
</feature>
<proteinExistence type="predicted"/>
<keyword evidence="9 16" id="KW-0418">Kinase</keyword>
<keyword evidence="6 16" id="KW-0808">Transferase</keyword>
<dbReference type="Pfam" id="PF00512">
    <property type="entry name" value="HisKA"/>
    <property type="match status" value="1"/>
</dbReference>
<keyword evidence="4" id="KW-1003">Cell membrane</keyword>
<keyword evidence="11 14" id="KW-1133">Transmembrane helix</keyword>
<organism evidence="16 17">
    <name type="scientific">Paenibacillus eucommiae</name>
    <dbReference type="NCBI Taxonomy" id="1355755"/>
    <lineage>
        <taxon>Bacteria</taxon>
        <taxon>Bacillati</taxon>
        <taxon>Bacillota</taxon>
        <taxon>Bacilli</taxon>
        <taxon>Bacillales</taxon>
        <taxon>Paenibacillaceae</taxon>
        <taxon>Paenibacillus</taxon>
    </lineage>
</organism>
<evidence type="ECO:0000256" key="8">
    <source>
        <dbReference type="ARBA" id="ARBA00022741"/>
    </source>
</evidence>
<evidence type="ECO:0000256" key="14">
    <source>
        <dbReference type="SAM" id="Phobius"/>
    </source>
</evidence>
<evidence type="ECO:0000256" key="13">
    <source>
        <dbReference type="ARBA" id="ARBA00023136"/>
    </source>
</evidence>
<evidence type="ECO:0000256" key="6">
    <source>
        <dbReference type="ARBA" id="ARBA00022679"/>
    </source>
</evidence>
<keyword evidence="10" id="KW-0067">ATP-binding</keyword>
<dbReference type="InterPro" id="IPR011620">
    <property type="entry name" value="Sig_transdc_His_kinase_LytS_TM"/>
</dbReference>
<evidence type="ECO:0000256" key="10">
    <source>
        <dbReference type="ARBA" id="ARBA00022840"/>
    </source>
</evidence>
<evidence type="ECO:0000256" key="11">
    <source>
        <dbReference type="ARBA" id="ARBA00022989"/>
    </source>
</evidence>
<accession>A0ABS4ILR3</accession>
<keyword evidence="12" id="KW-0902">Two-component regulatory system</keyword>
<protein>
    <recommendedName>
        <fullName evidence="3">histidine kinase</fullName>
        <ecNumber evidence="3">2.7.13.3</ecNumber>
    </recommendedName>
</protein>
<evidence type="ECO:0000256" key="4">
    <source>
        <dbReference type="ARBA" id="ARBA00022475"/>
    </source>
</evidence>
<evidence type="ECO:0000256" key="9">
    <source>
        <dbReference type="ARBA" id="ARBA00022777"/>
    </source>
</evidence>
<dbReference type="Pfam" id="PF02518">
    <property type="entry name" value="HATPase_c"/>
    <property type="match status" value="1"/>
</dbReference>
<dbReference type="PANTHER" id="PTHR43065:SF46">
    <property type="entry name" value="C4-DICARBOXYLATE TRANSPORT SENSOR PROTEIN DCTB"/>
    <property type="match status" value="1"/>
</dbReference>
<dbReference type="InterPro" id="IPR005467">
    <property type="entry name" value="His_kinase_dom"/>
</dbReference>
<feature type="transmembrane region" description="Helical" evidence="14">
    <location>
        <begin position="9"/>
        <end position="26"/>
    </location>
</feature>
<evidence type="ECO:0000313" key="17">
    <source>
        <dbReference type="Proteomes" id="UP001519287"/>
    </source>
</evidence>
<dbReference type="SMART" id="SM00387">
    <property type="entry name" value="HATPase_c"/>
    <property type="match status" value="1"/>
</dbReference>
<dbReference type="PROSITE" id="PS50109">
    <property type="entry name" value="HIS_KIN"/>
    <property type="match status" value="1"/>
</dbReference>
<sequence length="420" mass="47429">MTVTIIKEFLLQLFFTLMPFVMFNVYYRDKAQNYSQKFIMVTSACCLFLSMTFGSSVKEGIFFDIRYIIMYFGIVFGGTRTGIILLLEFVVYRFFLGGEGKWIAMVIMLFTFPLSLLFYKIYQKTSRVALVTFIAGIVFSIVPSIITFSYFDSNYFTDDLAFHMLVIPVQNSFGIWLLISLFNKSVSDKVLFIQFAENEKVKAISHVAASLAHEVRNPLTAVKGFLTLIREKPLERHKLEQYIDISIDEIQRTESILSQYLSISKPLSTQREQTEMSNVLQVIKDVMTPFANMSNVQLEIDKPAFPVWILANQDGIKQILVNFIKNAIEACSDIPKANVSLRLKVEAGHVILVIKDNGIGMNADQINRLGTIYFSTKSSGTGLGLTFSYKVIRALGGTVSVQSGPLEGTVFTITLPMLEK</sequence>
<feature type="transmembrane region" description="Helical" evidence="14">
    <location>
        <begin position="128"/>
        <end position="148"/>
    </location>
</feature>
<comment type="subcellular location">
    <subcellularLocation>
        <location evidence="2">Cell membrane</location>
        <topology evidence="2">Multi-pass membrane protein</topology>
    </subcellularLocation>
</comment>
<dbReference type="InterPro" id="IPR036097">
    <property type="entry name" value="HisK_dim/P_sf"/>
</dbReference>
<dbReference type="InterPro" id="IPR036890">
    <property type="entry name" value="HATPase_C_sf"/>
</dbReference>
<dbReference type="SMART" id="SM00388">
    <property type="entry name" value="HisKA"/>
    <property type="match status" value="1"/>
</dbReference>
<comment type="catalytic activity">
    <reaction evidence="1">
        <text>ATP + protein L-histidine = ADP + protein N-phospho-L-histidine.</text>
        <dbReference type="EC" id="2.7.13.3"/>
    </reaction>
</comment>
<dbReference type="InterPro" id="IPR004358">
    <property type="entry name" value="Sig_transdc_His_kin-like_C"/>
</dbReference>
<dbReference type="Gene3D" id="1.10.287.130">
    <property type="match status" value="1"/>
</dbReference>
<evidence type="ECO:0000256" key="3">
    <source>
        <dbReference type="ARBA" id="ARBA00012438"/>
    </source>
</evidence>
<dbReference type="Pfam" id="PF07694">
    <property type="entry name" value="5TM-5TMR_LYT"/>
    <property type="match status" value="1"/>
</dbReference>
<evidence type="ECO:0000256" key="12">
    <source>
        <dbReference type="ARBA" id="ARBA00023012"/>
    </source>
</evidence>
<dbReference type="InterPro" id="IPR003594">
    <property type="entry name" value="HATPase_dom"/>
</dbReference>